<proteinExistence type="predicted"/>
<evidence type="ECO:0000256" key="3">
    <source>
        <dbReference type="ARBA" id="ARBA00022833"/>
    </source>
</evidence>
<dbReference type="GO" id="GO:0008270">
    <property type="term" value="F:zinc ion binding"/>
    <property type="evidence" value="ECO:0007669"/>
    <property type="project" value="UniProtKB-KW"/>
</dbReference>
<keyword evidence="2" id="KW-0863">Zinc-finger</keyword>
<name>A0A2A2KHB2_9BILA</name>
<gene>
    <name evidence="6" type="ORF">WR25_14334</name>
</gene>
<keyword evidence="7" id="KW-1185">Reference proteome</keyword>
<evidence type="ECO:0000259" key="5">
    <source>
        <dbReference type="Pfam" id="PF04500"/>
    </source>
</evidence>
<evidence type="ECO:0000313" key="7">
    <source>
        <dbReference type="Proteomes" id="UP000218231"/>
    </source>
</evidence>
<evidence type="ECO:0000256" key="1">
    <source>
        <dbReference type="ARBA" id="ARBA00022723"/>
    </source>
</evidence>
<organism evidence="6 7">
    <name type="scientific">Diploscapter pachys</name>
    <dbReference type="NCBI Taxonomy" id="2018661"/>
    <lineage>
        <taxon>Eukaryota</taxon>
        <taxon>Metazoa</taxon>
        <taxon>Ecdysozoa</taxon>
        <taxon>Nematoda</taxon>
        <taxon>Chromadorea</taxon>
        <taxon>Rhabditida</taxon>
        <taxon>Rhabditina</taxon>
        <taxon>Rhabditomorpha</taxon>
        <taxon>Rhabditoidea</taxon>
        <taxon>Rhabditidae</taxon>
        <taxon>Diploscapter</taxon>
    </lineage>
</organism>
<feature type="compositionally biased region" description="Low complexity" evidence="4">
    <location>
        <begin position="464"/>
        <end position="488"/>
    </location>
</feature>
<dbReference type="AlphaFoldDB" id="A0A2A2KHB2"/>
<dbReference type="Gene3D" id="2.20.25.240">
    <property type="match status" value="1"/>
</dbReference>
<protein>
    <recommendedName>
        <fullName evidence="5">FLYWCH-type domain-containing protein</fullName>
    </recommendedName>
</protein>
<dbReference type="Proteomes" id="UP000218231">
    <property type="component" value="Unassembled WGS sequence"/>
</dbReference>
<evidence type="ECO:0000256" key="4">
    <source>
        <dbReference type="SAM" id="MobiDB-lite"/>
    </source>
</evidence>
<keyword evidence="3" id="KW-0862">Zinc</keyword>
<comment type="caution">
    <text evidence="6">The sequence shown here is derived from an EMBL/GenBank/DDBJ whole genome shotgun (WGS) entry which is preliminary data.</text>
</comment>
<dbReference type="STRING" id="2018661.A0A2A2KHB2"/>
<dbReference type="InterPro" id="IPR007588">
    <property type="entry name" value="Znf_FLYWCH"/>
</dbReference>
<feature type="domain" description="FLYWCH-type" evidence="5">
    <location>
        <begin position="115"/>
        <end position="181"/>
    </location>
</feature>
<accession>A0A2A2KHB2</accession>
<dbReference type="OrthoDB" id="5820059at2759"/>
<keyword evidence="1" id="KW-0479">Metal-binding</keyword>
<sequence>MIYCRTQSGYLAPYDIMATQNRLTPSVTPPMGPSSSQSAFHPVFKQTLSNNYPSNYPLTITMLGLEKPGSSDISSSSTDTSAISPVSMISIPSSPDKEKKKVTFVRYNPDVPQIVTSFKGYQKLMFQGYRYNIYQVLPERNFKSWRCVCAKKMSDSGAWCKCRAETTMDDQNAITKGEHNHPPKHLVAELEFIKSQLYMAALENPDLDAGELVSQACEYLSQGVAFENKEGLRKSIQLARSRVGKPRKPRSRPTNPQKRKLMMFEGLDEILKGEEDNEYPISIMNDSLISSLMKQPKMERPDEACEALNLFSNGLSMVKLESPFRQTAAVHPQPKPIVDQTNALLQANLLNGMANPWLGMDDTMSLLWANMLNNSATGGMDVLSTLAALSAAPLNQVATSQAAQSAATPSPLTASNLAAVAAAAAAANAQAQVQAQQQQNLPKPIPKDIKNHLMLTPKQESNKSEASPSISVQSSPVSIASSPSALSEPPKRDMSCQTGEENIKVSRCLSAGACGCRIVRVCCCDDTTCRNRQSGSSSPNVCN</sequence>
<reference evidence="6 7" key="1">
    <citation type="journal article" date="2017" name="Curr. Biol.">
        <title>Genome architecture and evolution of a unichromosomal asexual nematode.</title>
        <authorList>
            <person name="Fradin H."/>
            <person name="Zegar C."/>
            <person name="Gutwein M."/>
            <person name="Lucas J."/>
            <person name="Kovtun M."/>
            <person name="Corcoran D."/>
            <person name="Baugh L.R."/>
            <person name="Kiontke K."/>
            <person name="Gunsalus K."/>
            <person name="Fitch D.H."/>
            <person name="Piano F."/>
        </authorList>
    </citation>
    <scope>NUCLEOTIDE SEQUENCE [LARGE SCALE GENOMIC DNA]</scope>
    <source>
        <strain evidence="6">PF1309</strain>
    </source>
</reference>
<feature type="region of interest" description="Disordered" evidence="4">
    <location>
        <begin position="458"/>
        <end position="497"/>
    </location>
</feature>
<evidence type="ECO:0000313" key="6">
    <source>
        <dbReference type="EMBL" id="PAV73253.1"/>
    </source>
</evidence>
<dbReference type="Pfam" id="PF04500">
    <property type="entry name" value="FLYWCH"/>
    <property type="match status" value="1"/>
</dbReference>
<dbReference type="EMBL" id="LIAE01008638">
    <property type="protein sequence ID" value="PAV73253.1"/>
    <property type="molecule type" value="Genomic_DNA"/>
</dbReference>
<evidence type="ECO:0000256" key="2">
    <source>
        <dbReference type="ARBA" id="ARBA00022771"/>
    </source>
</evidence>